<evidence type="ECO:0000313" key="1">
    <source>
        <dbReference type="EMBL" id="OUN02542.1"/>
    </source>
</evidence>
<dbReference type="PANTHER" id="PTHR32011">
    <property type="entry name" value="OS08G0472400 PROTEIN"/>
    <property type="match status" value="1"/>
</dbReference>
<sequence length="192" mass="22875">MKLEDRIKLLIQLMKSRGIQFEKGLANEELITVEANFDITFPPDFQTLLCLELPVSKGFVNWRKALSSKEYEDEVFDKLNRPLEGMLFDIENNAFWDENWGEKPEIFEQQKEIATQNFKKYPKLIPIYSNRYIPSKPHETGNPILSVHQMDIIYYGFDLATYFRNEFHLRLPDNFEIPQNPKYIEFWSEHTS</sequence>
<dbReference type="EMBL" id="NFHB01000007">
    <property type="protein sequence ID" value="OUN02542.1"/>
    <property type="molecule type" value="Genomic_DNA"/>
</dbReference>
<dbReference type="RefSeq" id="WP_087402895.1">
    <property type="nucleotide sequence ID" value="NZ_NFHB01000007.1"/>
</dbReference>
<name>A0A1Y3QSA4_9BACT</name>
<evidence type="ECO:0000313" key="2">
    <source>
        <dbReference type="Proteomes" id="UP000195772"/>
    </source>
</evidence>
<dbReference type="Proteomes" id="UP000195772">
    <property type="component" value="Unassembled WGS sequence"/>
</dbReference>
<protein>
    <recommendedName>
        <fullName evidence="3">SMI1/KNR4 family protein</fullName>
    </recommendedName>
</protein>
<accession>A0A1Y3QSA4</accession>
<comment type="caution">
    <text evidence="1">The sequence shown here is derived from an EMBL/GenBank/DDBJ whole genome shotgun (WGS) entry which is preliminary data.</text>
</comment>
<evidence type="ECO:0008006" key="3">
    <source>
        <dbReference type="Google" id="ProtNLM"/>
    </source>
</evidence>
<organism evidence="1 2">
    <name type="scientific">Alistipes onderdonkii</name>
    <dbReference type="NCBI Taxonomy" id="328813"/>
    <lineage>
        <taxon>Bacteria</taxon>
        <taxon>Pseudomonadati</taxon>
        <taxon>Bacteroidota</taxon>
        <taxon>Bacteroidia</taxon>
        <taxon>Bacteroidales</taxon>
        <taxon>Rikenellaceae</taxon>
        <taxon>Alistipes</taxon>
    </lineage>
</organism>
<reference evidence="2" key="1">
    <citation type="submission" date="2017-04" db="EMBL/GenBank/DDBJ databases">
        <title>Function of individual gut microbiota members based on whole genome sequencing of pure cultures obtained from chicken caecum.</title>
        <authorList>
            <person name="Medvecky M."/>
            <person name="Cejkova D."/>
            <person name="Polansky O."/>
            <person name="Karasova D."/>
            <person name="Kubasova T."/>
            <person name="Cizek A."/>
            <person name="Rychlik I."/>
        </authorList>
    </citation>
    <scope>NUCLEOTIDE SEQUENCE [LARGE SCALE GENOMIC DNA]</scope>
    <source>
        <strain evidence="2">An90</strain>
    </source>
</reference>
<dbReference type="OrthoDB" id="264195at2"/>
<dbReference type="AlphaFoldDB" id="A0A1Y3QSA4"/>
<dbReference type="PANTHER" id="PTHR32011:SF2">
    <property type="entry name" value="OS08G0472400 PROTEIN"/>
    <property type="match status" value="1"/>
</dbReference>
<gene>
    <name evidence="1" type="ORF">B5G41_10845</name>
</gene>
<proteinExistence type="predicted"/>